<evidence type="ECO:0000313" key="7">
    <source>
        <dbReference type="Proteomes" id="UP000198520"/>
    </source>
</evidence>
<keyword evidence="2 6" id="KW-0238">DNA-binding</keyword>
<evidence type="ECO:0000256" key="3">
    <source>
        <dbReference type="ARBA" id="ARBA00023163"/>
    </source>
</evidence>
<organism evidence="6 7">
    <name type="scientific">Flavimobilis marinus</name>
    <dbReference type="NCBI Taxonomy" id="285351"/>
    <lineage>
        <taxon>Bacteria</taxon>
        <taxon>Bacillati</taxon>
        <taxon>Actinomycetota</taxon>
        <taxon>Actinomycetes</taxon>
        <taxon>Micrococcales</taxon>
        <taxon>Jonesiaceae</taxon>
        <taxon>Flavimobilis</taxon>
    </lineage>
</organism>
<dbReference type="InterPro" id="IPR023187">
    <property type="entry name" value="Tscrpt_reg_MarR-type_CS"/>
</dbReference>
<accession>A0A1I2GLX5</accession>
<evidence type="ECO:0000256" key="4">
    <source>
        <dbReference type="SAM" id="MobiDB-lite"/>
    </source>
</evidence>
<evidence type="ECO:0000259" key="5">
    <source>
        <dbReference type="PROSITE" id="PS50995"/>
    </source>
</evidence>
<proteinExistence type="predicted"/>
<dbReference type="RefSeq" id="WP_373296870.1">
    <property type="nucleotide sequence ID" value="NZ_BNAN01000003.1"/>
</dbReference>
<dbReference type="SUPFAM" id="SSF46785">
    <property type="entry name" value="Winged helix' DNA-binding domain"/>
    <property type="match status" value="1"/>
</dbReference>
<reference evidence="7" key="1">
    <citation type="submission" date="2016-10" db="EMBL/GenBank/DDBJ databases">
        <authorList>
            <person name="Varghese N."/>
            <person name="Submissions S."/>
        </authorList>
    </citation>
    <scope>NUCLEOTIDE SEQUENCE [LARGE SCALE GENOMIC DNA]</scope>
    <source>
        <strain evidence="7">DSM 19083</strain>
    </source>
</reference>
<feature type="domain" description="HTH marR-type" evidence="5">
    <location>
        <begin position="23"/>
        <end position="154"/>
    </location>
</feature>
<evidence type="ECO:0000256" key="1">
    <source>
        <dbReference type="ARBA" id="ARBA00023015"/>
    </source>
</evidence>
<keyword evidence="1" id="KW-0805">Transcription regulation</keyword>
<evidence type="ECO:0000313" key="6">
    <source>
        <dbReference type="EMBL" id="SFF18213.1"/>
    </source>
</evidence>
<dbReference type="AlphaFoldDB" id="A0A1I2GLX5"/>
<gene>
    <name evidence="6" type="ORF">SAMN04488035_1844</name>
</gene>
<dbReference type="Proteomes" id="UP000198520">
    <property type="component" value="Unassembled WGS sequence"/>
</dbReference>
<dbReference type="PROSITE" id="PS01117">
    <property type="entry name" value="HTH_MARR_1"/>
    <property type="match status" value="1"/>
</dbReference>
<feature type="region of interest" description="Disordered" evidence="4">
    <location>
        <begin position="1"/>
        <end position="20"/>
    </location>
</feature>
<dbReference type="GO" id="GO:0003677">
    <property type="term" value="F:DNA binding"/>
    <property type="evidence" value="ECO:0007669"/>
    <property type="project" value="UniProtKB-KW"/>
</dbReference>
<dbReference type="InterPro" id="IPR036388">
    <property type="entry name" value="WH-like_DNA-bd_sf"/>
</dbReference>
<sequence length="155" mass="17123">MTIDTACQPPASNARRTGAPTVASDLRVALTRIARRLRAQRGEVDLAEGQFGVLTTLHKHGAMSPGALADHENVRPPSMTRTVNTLAEHGLVTKLEHPTDKRQVVVELSEAGHAEVRETRRRRDQWLTKRLQELTPEERDTLAAATKLLTRIANA</sequence>
<dbReference type="STRING" id="285351.SAMN04488035_1844"/>
<protein>
    <submittedName>
        <fullName evidence="6">DNA-binding transcriptional regulator, MarR family</fullName>
    </submittedName>
</protein>
<keyword evidence="3" id="KW-0804">Transcription</keyword>
<evidence type="ECO:0000256" key="2">
    <source>
        <dbReference type="ARBA" id="ARBA00023125"/>
    </source>
</evidence>
<dbReference type="EMBL" id="FONZ01000003">
    <property type="protein sequence ID" value="SFF18213.1"/>
    <property type="molecule type" value="Genomic_DNA"/>
</dbReference>
<dbReference type="PANTHER" id="PTHR39515">
    <property type="entry name" value="CONSERVED PROTEIN"/>
    <property type="match status" value="1"/>
</dbReference>
<dbReference type="InterPro" id="IPR052526">
    <property type="entry name" value="HTH-type_Bedaq_tolerance"/>
</dbReference>
<dbReference type="PANTHER" id="PTHR39515:SF2">
    <property type="entry name" value="HTH-TYPE TRANSCRIPTIONAL REGULATOR RV0880"/>
    <property type="match status" value="1"/>
</dbReference>
<dbReference type="InterPro" id="IPR036390">
    <property type="entry name" value="WH_DNA-bd_sf"/>
</dbReference>
<dbReference type="PROSITE" id="PS50995">
    <property type="entry name" value="HTH_MARR_2"/>
    <property type="match status" value="1"/>
</dbReference>
<dbReference type="Gene3D" id="1.10.10.10">
    <property type="entry name" value="Winged helix-like DNA-binding domain superfamily/Winged helix DNA-binding domain"/>
    <property type="match status" value="1"/>
</dbReference>
<dbReference type="GO" id="GO:0003700">
    <property type="term" value="F:DNA-binding transcription factor activity"/>
    <property type="evidence" value="ECO:0007669"/>
    <property type="project" value="InterPro"/>
</dbReference>
<dbReference type="SMART" id="SM00347">
    <property type="entry name" value="HTH_MARR"/>
    <property type="match status" value="1"/>
</dbReference>
<dbReference type="Pfam" id="PF01047">
    <property type="entry name" value="MarR"/>
    <property type="match status" value="1"/>
</dbReference>
<name>A0A1I2GLX5_9MICO</name>
<dbReference type="InterPro" id="IPR000835">
    <property type="entry name" value="HTH_MarR-typ"/>
</dbReference>
<keyword evidence="7" id="KW-1185">Reference proteome</keyword>